<dbReference type="EMBL" id="HE573021">
    <property type="protein sequence ID" value="CCC47904.1"/>
    <property type="molecule type" value="Genomic_DNA"/>
</dbReference>
<name>G0TVD8_TRYVY</name>
<sequence>FAAYALNGIFAHLPFRGTNNPFACWLRPLAMDPDQFSKCPSFGLWSLQMFAHDICVSPTPLSVLTSPKPYFYTKKERKKEKKDLDAPPSCVVRGILSFISCTRYSSLRRLACFPIALVSGFFFFDLWLKDVSFLLANLMYNCSHDFTRKGLKASTCLVIVVVQ</sequence>
<evidence type="ECO:0000313" key="1">
    <source>
        <dbReference type="EMBL" id="CCC47904.1"/>
    </source>
</evidence>
<accession>G0TVD8</accession>
<protein>
    <submittedName>
        <fullName evidence="1">Uncharacterized protein</fullName>
    </submittedName>
</protein>
<gene>
    <name evidence="1" type="ORF">TVY486_0501130</name>
</gene>
<feature type="non-terminal residue" evidence="1">
    <location>
        <position position="1"/>
    </location>
</feature>
<dbReference type="AlphaFoldDB" id="G0TVD8"/>
<reference evidence="1" key="1">
    <citation type="journal article" date="2012" name="Proc. Natl. Acad. Sci. U.S.A.">
        <title>Antigenic diversity is generated by distinct evolutionary mechanisms in African trypanosome species.</title>
        <authorList>
            <person name="Jackson A.P."/>
            <person name="Berry A."/>
            <person name="Aslett M."/>
            <person name="Allison H.C."/>
            <person name="Burton P."/>
            <person name="Vavrova-Anderson J."/>
            <person name="Brown R."/>
            <person name="Browne H."/>
            <person name="Corton N."/>
            <person name="Hauser H."/>
            <person name="Gamble J."/>
            <person name="Gilderthorp R."/>
            <person name="Marcello L."/>
            <person name="McQuillan J."/>
            <person name="Otto T.D."/>
            <person name="Quail M.A."/>
            <person name="Sanders M.J."/>
            <person name="van Tonder A."/>
            <person name="Ginger M.L."/>
            <person name="Field M.C."/>
            <person name="Barry J.D."/>
            <person name="Hertz-Fowler C."/>
            <person name="Berriman M."/>
        </authorList>
    </citation>
    <scope>NUCLEOTIDE SEQUENCE</scope>
    <source>
        <strain evidence="1">Y486</strain>
    </source>
</reference>
<dbReference type="VEuPathDB" id="TriTrypDB:TvY486_0501130"/>
<proteinExistence type="predicted"/>
<organism evidence="1">
    <name type="scientific">Trypanosoma vivax (strain Y486)</name>
    <dbReference type="NCBI Taxonomy" id="1055687"/>
    <lineage>
        <taxon>Eukaryota</taxon>
        <taxon>Discoba</taxon>
        <taxon>Euglenozoa</taxon>
        <taxon>Kinetoplastea</taxon>
        <taxon>Metakinetoplastina</taxon>
        <taxon>Trypanosomatida</taxon>
        <taxon>Trypanosomatidae</taxon>
        <taxon>Trypanosoma</taxon>
        <taxon>Duttonella</taxon>
    </lineage>
</organism>